<comment type="caution">
    <text evidence="1">The sequence shown here is derived from an EMBL/GenBank/DDBJ whole genome shotgun (WGS) entry which is preliminary data.</text>
</comment>
<feature type="non-terminal residue" evidence="1">
    <location>
        <position position="1"/>
    </location>
</feature>
<accession>A0A6V8NMI1</accession>
<gene>
    <name evidence="1" type="ORF">HKBW3S03_02014</name>
</gene>
<organism evidence="1 2">
    <name type="scientific">Candidatus Hakubella thermalkaliphila</name>
    <dbReference type="NCBI Taxonomy" id="2754717"/>
    <lineage>
        <taxon>Bacteria</taxon>
        <taxon>Bacillati</taxon>
        <taxon>Actinomycetota</taxon>
        <taxon>Actinomycetota incertae sedis</taxon>
        <taxon>Candidatus Hakubellales</taxon>
        <taxon>Candidatus Hakubellaceae</taxon>
        <taxon>Candidatus Hakubella</taxon>
    </lineage>
</organism>
<evidence type="ECO:0000313" key="1">
    <source>
        <dbReference type="EMBL" id="GFP20511.1"/>
    </source>
</evidence>
<proteinExistence type="predicted"/>
<protein>
    <submittedName>
        <fullName evidence="1">Uncharacterized protein</fullName>
    </submittedName>
</protein>
<dbReference type="EMBL" id="BLRU01000481">
    <property type="protein sequence ID" value="GFP20511.1"/>
    <property type="molecule type" value="Genomic_DNA"/>
</dbReference>
<dbReference type="AlphaFoldDB" id="A0A6V8NMI1"/>
<name>A0A6V8NMI1_9ACTN</name>
<reference evidence="1 2" key="1">
    <citation type="journal article" date="2020" name="Front. Microbiol.">
        <title>Single-cell genomics of novel Actinobacteria with the Wood-Ljungdahl pathway discovered in a serpentinizing system.</title>
        <authorList>
            <person name="Merino N."/>
            <person name="Kawai M."/>
            <person name="Boyd E.S."/>
            <person name="Colman D.R."/>
            <person name="McGlynn S.E."/>
            <person name="Nealson K.H."/>
            <person name="Kurokawa K."/>
            <person name="Hongoh Y."/>
        </authorList>
    </citation>
    <scope>NUCLEOTIDE SEQUENCE [LARGE SCALE GENOMIC DNA]</scope>
    <source>
        <strain evidence="1 2">S03</strain>
    </source>
</reference>
<sequence>CIDHVKSASYAVTKTTGNHGDGFRGFYFH</sequence>
<evidence type="ECO:0000313" key="2">
    <source>
        <dbReference type="Proteomes" id="UP000574717"/>
    </source>
</evidence>
<dbReference type="Proteomes" id="UP000574717">
    <property type="component" value="Unassembled WGS sequence"/>
</dbReference>